<dbReference type="AlphaFoldDB" id="A0A1D8B0E7"/>
<accession>A0A1D8B0E7</accession>
<dbReference type="Gene3D" id="3.40.30.10">
    <property type="entry name" value="Glutaredoxin"/>
    <property type="match status" value="1"/>
</dbReference>
<dbReference type="RefSeq" id="WP_009399865.1">
    <property type="nucleotide sequence ID" value="NZ_CP017298.1"/>
</dbReference>
<organism evidence="2 3">
    <name type="scientific">Pauljensenia hongkongensis</name>
    <dbReference type="NCBI Taxonomy" id="178339"/>
    <lineage>
        <taxon>Bacteria</taxon>
        <taxon>Bacillati</taxon>
        <taxon>Actinomycetota</taxon>
        <taxon>Actinomycetes</taxon>
        <taxon>Actinomycetales</taxon>
        <taxon>Actinomycetaceae</taxon>
        <taxon>Pauljensenia</taxon>
    </lineage>
</organism>
<gene>
    <name evidence="2" type="ORF">BH719_00685</name>
</gene>
<dbReference type="SUPFAM" id="SSF52833">
    <property type="entry name" value="Thioredoxin-like"/>
    <property type="match status" value="1"/>
</dbReference>
<dbReference type="InterPro" id="IPR036249">
    <property type="entry name" value="Thioredoxin-like_sf"/>
</dbReference>
<dbReference type="KEGG" id="phon:BH719_00685"/>
<sequence>MRIDMWMDTACPWCYLGLRHLRAALSAFPHGDQVEVVLRAHVLEPDLEGPVDTPRAAHLARTTGMEPEAVAEEDERLRALGRAEGVVFDFESLVVAPTSRAHRVIAAAGEADIDAGATTGPDTAHLKAAEAIMRAHFEMGLDVSDPDVLIGCAQDIGLGAAVAAGALADGRWASQVYSDHQMGVGMGVDALPTYILGSRFVVQDRLSATAMANVLTTAWAHSREDGR</sequence>
<protein>
    <submittedName>
        <fullName evidence="2">Thioredoxin</fullName>
    </submittedName>
</protein>
<dbReference type="GO" id="GO:0016491">
    <property type="term" value="F:oxidoreductase activity"/>
    <property type="evidence" value="ECO:0007669"/>
    <property type="project" value="InterPro"/>
</dbReference>
<proteinExistence type="predicted"/>
<dbReference type="Pfam" id="PF01323">
    <property type="entry name" value="DSBA"/>
    <property type="match status" value="1"/>
</dbReference>
<keyword evidence="3" id="KW-1185">Reference proteome</keyword>
<name>A0A1D8B0E7_9ACTO</name>
<dbReference type="PANTHER" id="PTHR13887">
    <property type="entry name" value="GLUTATHIONE S-TRANSFERASE KAPPA"/>
    <property type="match status" value="1"/>
</dbReference>
<dbReference type="STRING" id="178339.BH719_00685"/>
<dbReference type="InterPro" id="IPR001853">
    <property type="entry name" value="DSBA-like_thioredoxin_dom"/>
</dbReference>
<dbReference type="PANTHER" id="PTHR13887:SF41">
    <property type="entry name" value="THIOREDOXIN SUPERFAMILY PROTEIN"/>
    <property type="match status" value="1"/>
</dbReference>
<evidence type="ECO:0000313" key="3">
    <source>
        <dbReference type="Proteomes" id="UP000095214"/>
    </source>
</evidence>
<dbReference type="Proteomes" id="UP000095214">
    <property type="component" value="Chromosome"/>
</dbReference>
<feature type="domain" description="DSBA-like thioredoxin" evidence="1">
    <location>
        <begin position="3"/>
        <end position="205"/>
    </location>
</feature>
<dbReference type="EMBL" id="CP017298">
    <property type="protein sequence ID" value="AOS46592.1"/>
    <property type="molecule type" value="Genomic_DNA"/>
</dbReference>
<evidence type="ECO:0000313" key="2">
    <source>
        <dbReference type="EMBL" id="AOS46592.1"/>
    </source>
</evidence>
<evidence type="ECO:0000259" key="1">
    <source>
        <dbReference type="Pfam" id="PF01323"/>
    </source>
</evidence>
<dbReference type="OrthoDB" id="9799122at2"/>
<reference evidence="2 3" key="1">
    <citation type="submission" date="2016-09" db="EMBL/GenBank/DDBJ databases">
        <title>Complete genome sequence of Actinomyces hongkongensis HKU8.</title>
        <authorList>
            <person name="Gao Y.-X."/>
            <person name="Zhou Y.-Y."/>
            <person name="Xie Y."/>
            <person name="Wang M."/>
            <person name="Wang S.-J."/>
            <person name="Shen S.-G."/>
        </authorList>
    </citation>
    <scope>NUCLEOTIDE SEQUENCE [LARGE SCALE GENOMIC DNA]</scope>
    <source>
        <strain evidence="2 3">HKU8</strain>
    </source>
</reference>